<sequence length="447" mass="48897">MLRAPTQPGAPRATGGSSGRRTPPSGMALRALLLAGLACGAAAADARGRSSKEVAEVADASSVALVQEEVHLHDRRARVSWHDTSLQSWGFSAAPSQALQGSGSPRARPQDLKTQNPFRKAIVVSISPDKYAAARERLEAQGVPAEPFWGYRGKETEDLKQAMRLLQKYNNTDHLHETVGNFLACLHMSPGTPPRIGAALRELISKVLHGGPGNVQQMLDHDHHHCVPKMVAIAASHVRLWEGLADGSVPAGSPDEPAGPLSRTAAEVQDNASEDPWYLVMEDDAALCPGWRQRMEAEVPLIPSDADIVKLFFFGHWRKEDKLPDEPDGTPSPFLLAHDPMRTSDIARASAYEILGGASLDSVPVAGFYAGTQAYLVKRSSARKLLRQIKGKPFQDIDMTMLSSVRHYVWRRVLSMTAPEEDGTKHHSLVQVVPVCNREPPKDWWFR</sequence>
<evidence type="ECO:0008006" key="4">
    <source>
        <dbReference type="Google" id="ProtNLM"/>
    </source>
</evidence>
<feature type="signal peptide" evidence="2">
    <location>
        <begin position="1"/>
        <end position="43"/>
    </location>
</feature>
<feature type="region of interest" description="Disordered" evidence="1">
    <location>
        <begin position="95"/>
        <end position="114"/>
    </location>
</feature>
<evidence type="ECO:0000256" key="1">
    <source>
        <dbReference type="SAM" id="MobiDB-lite"/>
    </source>
</evidence>
<gene>
    <name evidence="3" type="ORF">AMON00008_LOCUS8378</name>
</gene>
<keyword evidence="2" id="KW-0732">Signal</keyword>
<dbReference type="AlphaFoldDB" id="A0A7S4URZ8"/>
<protein>
    <recommendedName>
        <fullName evidence="4">Hexosyltransferase</fullName>
    </recommendedName>
</protein>
<evidence type="ECO:0000313" key="3">
    <source>
        <dbReference type="EMBL" id="CAE4568759.1"/>
    </source>
</evidence>
<feature type="region of interest" description="Disordered" evidence="1">
    <location>
        <begin position="1"/>
        <end position="25"/>
    </location>
</feature>
<evidence type="ECO:0000256" key="2">
    <source>
        <dbReference type="SAM" id="SignalP"/>
    </source>
</evidence>
<accession>A0A7S4URZ8</accession>
<reference evidence="3" key="1">
    <citation type="submission" date="2021-01" db="EMBL/GenBank/DDBJ databases">
        <authorList>
            <person name="Corre E."/>
            <person name="Pelletier E."/>
            <person name="Niang G."/>
            <person name="Scheremetjew M."/>
            <person name="Finn R."/>
            <person name="Kale V."/>
            <person name="Holt S."/>
            <person name="Cochrane G."/>
            <person name="Meng A."/>
            <person name="Brown T."/>
            <person name="Cohen L."/>
        </authorList>
    </citation>
    <scope>NUCLEOTIDE SEQUENCE</scope>
    <source>
        <strain evidence="3">CCMP3105</strain>
    </source>
</reference>
<proteinExistence type="predicted"/>
<name>A0A7S4URZ8_9DINO</name>
<dbReference type="EMBL" id="HBNR01012964">
    <property type="protein sequence ID" value="CAE4568759.1"/>
    <property type="molecule type" value="Transcribed_RNA"/>
</dbReference>
<organism evidence="3">
    <name type="scientific">Alexandrium monilatum</name>
    <dbReference type="NCBI Taxonomy" id="311494"/>
    <lineage>
        <taxon>Eukaryota</taxon>
        <taxon>Sar</taxon>
        <taxon>Alveolata</taxon>
        <taxon>Dinophyceae</taxon>
        <taxon>Gonyaulacales</taxon>
        <taxon>Pyrocystaceae</taxon>
        <taxon>Alexandrium</taxon>
    </lineage>
</organism>
<feature type="chain" id="PRO_5030516403" description="Hexosyltransferase" evidence="2">
    <location>
        <begin position="44"/>
        <end position="447"/>
    </location>
</feature>